<dbReference type="InterPro" id="IPR001387">
    <property type="entry name" value="Cro/C1-type_HTH"/>
</dbReference>
<name>A0A4R5C1F4_9FLAO</name>
<feature type="domain" description="HTH cro/C1-type" evidence="1">
    <location>
        <begin position="10"/>
        <end position="64"/>
    </location>
</feature>
<dbReference type="SMART" id="SM00530">
    <property type="entry name" value="HTH_XRE"/>
    <property type="match status" value="1"/>
</dbReference>
<accession>A0A4R5C1F4</accession>
<dbReference type="OrthoDB" id="959646at2"/>
<gene>
    <name evidence="2" type="ORF">E0F76_19185</name>
</gene>
<dbReference type="EMBL" id="SMFK01000032">
    <property type="protein sequence ID" value="TDD93418.1"/>
    <property type="molecule type" value="Genomic_DNA"/>
</dbReference>
<keyword evidence="3" id="KW-1185">Reference proteome</keyword>
<organism evidence="2 3">
    <name type="scientific">Flavobacterium cellulosilyticum</name>
    <dbReference type="NCBI Taxonomy" id="2541731"/>
    <lineage>
        <taxon>Bacteria</taxon>
        <taxon>Pseudomonadati</taxon>
        <taxon>Bacteroidota</taxon>
        <taxon>Flavobacteriia</taxon>
        <taxon>Flavobacteriales</taxon>
        <taxon>Flavobacteriaceae</taxon>
        <taxon>Flavobacterium</taxon>
    </lineage>
</organism>
<dbReference type="Gene3D" id="1.10.260.40">
    <property type="entry name" value="lambda repressor-like DNA-binding domains"/>
    <property type="match status" value="1"/>
</dbReference>
<dbReference type="SUPFAM" id="SSF47413">
    <property type="entry name" value="lambda repressor-like DNA-binding domains"/>
    <property type="match status" value="1"/>
</dbReference>
<evidence type="ECO:0000313" key="2">
    <source>
        <dbReference type="EMBL" id="TDD93418.1"/>
    </source>
</evidence>
<dbReference type="PROSITE" id="PS50943">
    <property type="entry name" value="HTH_CROC1"/>
    <property type="match status" value="1"/>
</dbReference>
<sequence length="70" mass="8380">MVMEISYLKIKEYREQKNHSPDYIAIQMDISVKNYEKIEKGFVDLKLSKLDKLAKILGVKKSEFFKMDYE</sequence>
<evidence type="ECO:0000259" key="1">
    <source>
        <dbReference type="PROSITE" id="PS50943"/>
    </source>
</evidence>
<dbReference type="GO" id="GO:0003677">
    <property type="term" value="F:DNA binding"/>
    <property type="evidence" value="ECO:0007669"/>
    <property type="project" value="InterPro"/>
</dbReference>
<comment type="caution">
    <text evidence="2">The sequence shown here is derived from an EMBL/GenBank/DDBJ whole genome shotgun (WGS) entry which is preliminary data.</text>
</comment>
<protein>
    <submittedName>
        <fullName evidence="2">XRE family transcriptional regulator</fullName>
    </submittedName>
</protein>
<dbReference type="AlphaFoldDB" id="A0A4R5C1F4"/>
<dbReference type="CDD" id="cd00093">
    <property type="entry name" value="HTH_XRE"/>
    <property type="match status" value="1"/>
</dbReference>
<reference evidence="2 3" key="1">
    <citation type="submission" date="2019-03" db="EMBL/GenBank/DDBJ databases">
        <title>Flavobacterium AR-3-4 sp. nov. isolated from arctic soil.</title>
        <authorList>
            <person name="Chaudhary D.K."/>
        </authorList>
    </citation>
    <scope>NUCLEOTIDE SEQUENCE [LARGE SCALE GENOMIC DNA]</scope>
    <source>
        <strain evidence="2 3">AR-3-4</strain>
    </source>
</reference>
<dbReference type="InterPro" id="IPR010982">
    <property type="entry name" value="Lambda_DNA-bd_dom_sf"/>
</dbReference>
<evidence type="ECO:0000313" key="3">
    <source>
        <dbReference type="Proteomes" id="UP000295479"/>
    </source>
</evidence>
<proteinExistence type="predicted"/>
<dbReference type="Proteomes" id="UP000295479">
    <property type="component" value="Unassembled WGS sequence"/>
</dbReference>
<dbReference type="Pfam" id="PF01381">
    <property type="entry name" value="HTH_3"/>
    <property type="match status" value="1"/>
</dbReference>